<dbReference type="STRING" id="378806.STAUR_4974"/>
<evidence type="ECO:0000256" key="1">
    <source>
        <dbReference type="SAM" id="MobiDB-lite"/>
    </source>
</evidence>
<proteinExistence type="predicted"/>
<evidence type="ECO:0000313" key="2">
    <source>
        <dbReference type="EMBL" id="ADO72752.1"/>
    </source>
</evidence>
<name>E3FFJ5_STIAD</name>
<dbReference type="eggNOG" id="ENOG50317DX">
    <property type="taxonomic scope" value="Bacteria"/>
</dbReference>
<dbReference type="Proteomes" id="UP000001351">
    <property type="component" value="Chromosome"/>
</dbReference>
<accession>E3FFJ5</accession>
<keyword evidence="3" id="KW-1185">Reference proteome</keyword>
<evidence type="ECO:0000313" key="3">
    <source>
        <dbReference type="Proteomes" id="UP000001351"/>
    </source>
</evidence>
<dbReference type="HOGENOM" id="CLU_1244717_0_0_7"/>
<sequence length="222" mass="24563">MFERAEVRSSNLEVAQCPRFFRLPFVGTGTRWRRVPRSPAFTHCRTGKEGAAPRVDWAGLLRRTFALEVFCCPRCGGRRRVLAYLMGRQAVRAILEHLALPWQPPRLAPAQGPPRARGGGESPPAGAKARQPAAEFPWEHGVGRGVSEGAARPLHRPDASAWGPPPAALLPRSAPGRTLQQRTPPSYRRLYGSRGPTNWYRKANSSAWRIMTSRSGGRDECP</sequence>
<dbReference type="EMBL" id="CP002271">
    <property type="protein sequence ID" value="ADO72752.1"/>
    <property type="molecule type" value="Genomic_DNA"/>
</dbReference>
<gene>
    <name evidence="2" type="ordered locus">STAUR_4974</name>
</gene>
<reference evidence="2 3" key="1">
    <citation type="journal article" date="2011" name="Mol. Biol. Evol.">
        <title>Comparative genomic analysis of fruiting body formation in Myxococcales.</title>
        <authorList>
            <person name="Huntley S."/>
            <person name="Hamann N."/>
            <person name="Wegener-Feldbrugge S."/>
            <person name="Treuner-Lange A."/>
            <person name="Kube M."/>
            <person name="Reinhardt R."/>
            <person name="Klages S."/>
            <person name="Muller R."/>
            <person name="Ronning C.M."/>
            <person name="Nierman W.C."/>
            <person name="Sogaard-Andersen L."/>
        </authorList>
    </citation>
    <scope>NUCLEOTIDE SEQUENCE [LARGE SCALE GENOMIC DNA]</scope>
    <source>
        <strain evidence="2 3">DW4/3-1</strain>
    </source>
</reference>
<organism evidence="2 3">
    <name type="scientific">Stigmatella aurantiaca (strain DW4/3-1)</name>
    <dbReference type="NCBI Taxonomy" id="378806"/>
    <lineage>
        <taxon>Bacteria</taxon>
        <taxon>Pseudomonadati</taxon>
        <taxon>Myxococcota</taxon>
        <taxon>Myxococcia</taxon>
        <taxon>Myxococcales</taxon>
        <taxon>Cystobacterineae</taxon>
        <taxon>Archangiaceae</taxon>
        <taxon>Stigmatella</taxon>
    </lineage>
</organism>
<dbReference type="AlphaFoldDB" id="E3FFJ5"/>
<dbReference type="KEGG" id="sur:STAUR_4974"/>
<protein>
    <submittedName>
        <fullName evidence="2">Transposase</fullName>
    </submittedName>
</protein>
<feature type="region of interest" description="Disordered" evidence="1">
    <location>
        <begin position="104"/>
        <end position="195"/>
    </location>
</feature>